<gene>
    <name evidence="2" type="primary">NGG1_3</name>
    <name evidence="2" type="ORF">LTR16_012719</name>
</gene>
<reference evidence="2 3" key="1">
    <citation type="submission" date="2023-08" db="EMBL/GenBank/DDBJ databases">
        <title>Black Yeasts Isolated from many extreme environments.</title>
        <authorList>
            <person name="Coleine C."/>
            <person name="Stajich J.E."/>
            <person name="Selbmann L."/>
        </authorList>
    </citation>
    <scope>NUCLEOTIDE SEQUENCE [LARGE SCALE GENOMIC DNA]</scope>
    <source>
        <strain evidence="2 3">CCFEE 536</strain>
    </source>
</reference>
<evidence type="ECO:0000313" key="2">
    <source>
        <dbReference type="EMBL" id="KAK5232122.1"/>
    </source>
</evidence>
<dbReference type="Proteomes" id="UP001357485">
    <property type="component" value="Unassembled WGS sequence"/>
</dbReference>
<sequence>RPGAGGAAGGAAGLGTGVGVSRQSVGEPIRQLMERKRDWNSIIGPVVGFGAASIPKGSVFDEESMARLMKKEEEGLMEVEE</sequence>
<evidence type="ECO:0000313" key="3">
    <source>
        <dbReference type="Proteomes" id="UP001357485"/>
    </source>
</evidence>
<organism evidence="2 3">
    <name type="scientific">Cryomyces antarcticus</name>
    <dbReference type="NCBI Taxonomy" id="329879"/>
    <lineage>
        <taxon>Eukaryota</taxon>
        <taxon>Fungi</taxon>
        <taxon>Dikarya</taxon>
        <taxon>Ascomycota</taxon>
        <taxon>Pezizomycotina</taxon>
        <taxon>Dothideomycetes</taxon>
        <taxon>Dothideomycetes incertae sedis</taxon>
        <taxon>Cryomyces</taxon>
    </lineage>
</organism>
<evidence type="ECO:0000256" key="1">
    <source>
        <dbReference type="SAM" id="MobiDB-lite"/>
    </source>
</evidence>
<accession>A0ABR0LRH2</accession>
<name>A0ABR0LRH2_9PEZI</name>
<feature type="non-terminal residue" evidence="2">
    <location>
        <position position="1"/>
    </location>
</feature>
<comment type="caution">
    <text evidence="2">The sequence shown here is derived from an EMBL/GenBank/DDBJ whole genome shotgun (WGS) entry which is preliminary data.</text>
</comment>
<protein>
    <submittedName>
        <fullName evidence="2">Transcriptional regulator</fullName>
    </submittedName>
</protein>
<keyword evidence="3" id="KW-1185">Reference proteome</keyword>
<dbReference type="EMBL" id="JAVRRA010013392">
    <property type="protein sequence ID" value="KAK5232122.1"/>
    <property type="molecule type" value="Genomic_DNA"/>
</dbReference>
<proteinExistence type="predicted"/>
<feature type="region of interest" description="Disordered" evidence="1">
    <location>
        <begin position="1"/>
        <end position="20"/>
    </location>
</feature>
<feature type="compositionally biased region" description="Gly residues" evidence="1">
    <location>
        <begin position="1"/>
        <end position="18"/>
    </location>
</feature>